<proteinExistence type="predicted"/>
<protein>
    <submittedName>
        <fullName evidence="1">Uncharacterized protein</fullName>
    </submittedName>
</protein>
<evidence type="ECO:0000313" key="1">
    <source>
        <dbReference type="EMBL" id="ABW25860.1"/>
    </source>
</evidence>
<organism evidence="1 2">
    <name type="scientific">Acaryochloris marina (strain MBIC 11017)</name>
    <dbReference type="NCBI Taxonomy" id="329726"/>
    <lineage>
        <taxon>Bacteria</taxon>
        <taxon>Bacillati</taxon>
        <taxon>Cyanobacteriota</taxon>
        <taxon>Cyanophyceae</taxon>
        <taxon>Acaryochloridales</taxon>
        <taxon>Acaryochloridaceae</taxon>
        <taxon>Acaryochloris</taxon>
    </lineage>
</organism>
<dbReference type="STRING" id="329726.AM1_0816"/>
<dbReference type="Proteomes" id="UP000000268">
    <property type="component" value="Chromosome"/>
</dbReference>
<evidence type="ECO:0000313" key="2">
    <source>
        <dbReference type="Proteomes" id="UP000000268"/>
    </source>
</evidence>
<reference evidence="1 2" key="1">
    <citation type="journal article" date="2008" name="Proc. Natl. Acad. Sci. U.S.A.">
        <title>Niche adaptation and genome expansion in the chlorophyll d-producing cyanobacterium Acaryochloris marina.</title>
        <authorList>
            <person name="Swingley W.D."/>
            <person name="Chen M."/>
            <person name="Cheung P.C."/>
            <person name="Conrad A.L."/>
            <person name="Dejesa L.C."/>
            <person name="Hao J."/>
            <person name="Honchak B.M."/>
            <person name="Karbach L.E."/>
            <person name="Kurdoglu A."/>
            <person name="Lahiri S."/>
            <person name="Mastrian S.D."/>
            <person name="Miyashita H."/>
            <person name="Page L."/>
            <person name="Ramakrishna P."/>
            <person name="Satoh S."/>
            <person name="Sattley W.M."/>
            <person name="Shimada Y."/>
            <person name="Taylor H.L."/>
            <person name="Tomo T."/>
            <person name="Tsuchiya T."/>
            <person name="Wang Z.T."/>
            <person name="Raymond J."/>
            <person name="Mimuro M."/>
            <person name="Blankenship R.E."/>
            <person name="Touchman J.W."/>
        </authorList>
    </citation>
    <scope>NUCLEOTIDE SEQUENCE [LARGE SCALE GENOMIC DNA]</scope>
    <source>
        <strain evidence="2">MBIC 11017</strain>
    </source>
</reference>
<dbReference type="EMBL" id="CP000828">
    <property type="protein sequence ID" value="ABW25860.1"/>
    <property type="molecule type" value="Genomic_DNA"/>
</dbReference>
<dbReference type="KEGG" id="amr:AM1_0816"/>
<name>B0BYH5_ACAM1</name>
<accession>B0BYH5</accession>
<dbReference type="HOGENOM" id="CLU_3075583_0_0_3"/>
<sequence length="52" mass="5979">MISYILIKSLRVLTSEFDFLQSRALFRSGQKRVTPTNQAISQNGLSRICSFR</sequence>
<keyword evidence="2" id="KW-1185">Reference proteome</keyword>
<gene>
    <name evidence="1" type="ordered locus">AM1_0816</name>
</gene>
<dbReference type="AlphaFoldDB" id="B0BYH5"/>